<protein>
    <submittedName>
        <fullName evidence="4">Formylglycine-generating enzyme required for sulfatase activity</fullName>
    </submittedName>
</protein>
<name>A0A7W4WEJ5_9GAMM</name>
<evidence type="ECO:0000313" key="4">
    <source>
        <dbReference type="EMBL" id="MBB3062287.1"/>
    </source>
</evidence>
<dbReference type="InterPro" id="IPR016187">
    <property type="entry name" value="CTDL_fold"/>
</dbReference>
<dbReference type="PANTHER" id="PTHR23150:SF19">
    <property type="entry name" value="FORMYLGLYCINE-GENERATING ENZYME"/>
    <property type="match status" value="1"/>
</dbReference>
<dbReference type="Gene3D" id="3.90.1580.10">
    <property type="entry name" value="paralog of FGE (formylglycine-generating enzyme)"/>
    <property type="match status" value="1"/>
</dbReference>
<sequence length="701" mass="76680">MTAKEAVPVRESDRADDDFLLIEPTGFTPVQVEAGGRKLLFSPRALSIAGCLLLGLLALVYLLVARSLIFETQPTDADVSVSGLALPLGDGHLVLPGHYSYTVSAEGYLPKSGEVEVDSDGHSRHIVKLEKLPGHLRVITDPPVAVRILVDSDEVPSEHGLAKNIPAGRKRITILSERYLPFTREVDIEGLDNTQTLQAKLRPAWASIHISTNPPGATVTVEGEVLGTTPLSAELIQGDRLVELSMPDHKTEKIPVEVTAGVDQTLAPVDLGPADGILHLTSVPEDASVTVDGEFRGRTPLRLELASGHSHQLRFFKDGYSSVDRTIDIAAGVERDLSVDLSAVFGRVRITSSPENAQVFIDGELAGIAGQTFTLPARSHSIVVRKAGYEDYQTSIVPSGKLEQTVRAILLTAEQAHWSKVPAEITHGAGGRMRLMRPDARFTMGSSRREQGRRANEVLRQVSLTRPFYLATTEVTNGEYRRYQRMHSSSHVQGVSLDNDNLPVVNISWSDAALFCNWLSERDGLNPVYLTERGRIIGFDTAADGYRLPTEAEWAWAARYDRGAMRKFPWGDELPVQKNSGNFADTSAAQLVPAVLRTYSDRYAATSPVGSYSPNSLGIHDLGGNVSEWVHDLYTIGTGLSLRREENPVGPQDGDYHVIRGSSWRHAGLTELRLSFRDYGADPRNDVGFRVARWVNGETTP</sequence>
<feature type="transmembrane region" description="Helical" evidence="1">
    <location>
        <begin position="45"/>
        <end position="64"/>
    </location>
</feature>
<feature type="domain" description="PEGA" evidence="3">
    <location>
        <begin position="205"/>
        <end position="261"/>
    </location>
</feature>
<comment type="caution">
    <text evidence="4">The sequence shown here is derived from an EMBL/GenBank/DDBJ whole genome shotgun (WGS) entry which is preliminary data.</text>
</comment>
<keyword evidence="1" id="KW-0472">Membrane</keyword>
<keyword evidence="1" id="KW-1133">Transmembrane helix</keyword>
<evidence type="ECO:0000256" key="1">
    <source>
        <dbReference type="SAM" id="Phobius"/>
    </source>
</evidence>
<feature type="domain" description="Sulfatase-modifying factor enzyme-like" evidence="2">
    <location>
        <begin position="441"/>
        <end position="693"/>
    </location>
</feature>
<evidence type="ECO:0000313" key="5">
    <source>
        <dbReference type="Proteomes" id="UP000535937"/>
    </source>
</evidence>
<accession>A0A7W4WEJ5</accession>
<gene>
    <name evidence="4" type="ORF">FHS09_003132</name>
</gene>
<dbReference type="SUPFAM" id="SSF56436">
    <property type="entry name" value="C-type lectin-like"/>
    <property type="match status" value="1"/>
</dbReference>
<dbReference type="EMBL" id="JACHWZ010000015">
    <property type="protein sequence ID" value="MBB3062287.1"/>
    <property type="molecule type" value="Genomic_DNA"/>
</dbReference>
<dbReference type="AlphaFoldDB" id="A0A7W4WEJ5"/>
<dbReference type="GO" id="GO:0120147">
    <property type="term" value="F:formylglycine-generating oxidase activity"/>
    <property type="evidence" value="ECO:0007669"/>
    <property type="project" value="TreeGrafter"/>
</dbReference>
<dbReference type="RefSeq" id="WP_183461466.1">
    <property type="nucleotide sequence ID" value="NZ_JACHWZ010000015.1"/>
</dbReference>
<reference evidence="4 5" key="1">
    <citation type="submission" date="2020-08" db="EMBL/GenBank/DDBJ databases">
        <title>Genomic Encyclopedia of Type Strains, Phase III (KMG-III): the genomes of soil and plant-associated and newly described type strains.</title>
        <authorList>
            <person name="Whitman W."/>
        </authorList>
    </citation>
    <scope>NUCLEOTIDE SEQUENCE [LARGE SCALE GENOMIC DNA]</scope>
    <source>
        <strain evidence="4 5">CECT 8799</strain>
    </source>
</reference>
<feature type="domain" description="PEGA" evidence="3">
    <location>
        <begin position="346"/>
        <end position="399"/>
    </location>
</feature>
<dbReference type="InterPro" id="IPR013229">
    <property type="entry name" value="PEGA"/>
</dbReference>
<evidence type="ECO:0000259" key="3">
    <source>
        <dbReference type="Pfam" id="PF08308"/>
    </source>
</evidence>
<proteinExistence type="predicted"/>
<organism evidence="4 5">
    <name type="scientific">Microbulbifer rhizosphaerae</name>
    <dbReference type="NCBI Taxonomy" id="1562603"/>
    <lineage>
        <taxon>Bacteria</taxon>
        <taxon>Pseudomonadati</taxon>
        <taxon>Pseudomonadota</taxon>
        <taxon>Gammaproteobacteria</taxon>
        <taxon>Cellvibrionales</taxon>
        <taxon>Microbulbiferaceae</taxon>
        <taxon>Microbulbifer</taxon>
    </lineage>
</organism>
<keyword evidence="1" id="KW-0812">Transmembrane</keyword>
<dbReference type="InterPro" id="IPR051043">
    <property type="entry name" value="Sulfatase_Mod_Factor_Kinase"/>
</dbReference>
<dbReference type="PANTHER" id="PTHR23150">
    <property type="entry name" value="SULFATASE MODIFYING FACTOR 1, 2"/>
    <property type="match status" value="1"/>
</dbReference>
<dbReference type="InterPro" id="IPR042095">
    <property type="entry name" value="SUMF_sf"/>
</dbReference>
<dbReference type="Proteomes" id="UP000535937">
    <property type="component" value="Unassembled WGS sequence"/>
</dbReference>
<dbReference type="Pfam" id="PF03781">
    <property type="entry name" value="FGE-sulfatase"/>
    <property type="match status" value="1"/>
</dbReference>
<dbReference type="InterPro" id="IPR005532">
    <property type="entry name" value="SUMF_dom"/>
</dbReference>
<feature type="domain" description="PEGA" evidence="3">
    <location>
        <begin position="276"/>
        <end position="341"/>
    </location>
</feature>
<keyword evidence="5" id="KW-1185">Reference proteome</keyword>
<evidence type="ECO:0000259" key="2">
    <source>
        <dbReference type="Pfam" id="PF03781"/>
    </source>
</evidence>
<dbReference type="Pfam" id="PF08308">
    <property type="entry name" value="PEGA"/>
    <property type="match status" value="3"/>
</dbReference>